<dbReference type="CDD" id="cd01347">
    <property type="entry name" value="ligand_gated_channel"/>
    <property type="match status" value="1"/>
</dbReference>
<keyword evidence="7" id="KW-0406">Ion transport</keyword>
<evidence type="ECO:0000259" key="14">
    <source>
        <dbReference type="Pfam" id="PF00593"/>
    </source>
</evidence>
<evidence type="ECO:0000256" key="10">
    <source>
        <dbReference type="ARBA" id="ARBA00023237"/>
    </source>
</evidence>
<name>A0A1T5B7W3_9SPHN</name>
<feature type="signal peptide" evidence="13">
    <location>
        <begin position="1"/>
        <end position="41"/>
    </location>
</feature>
<keyword evidence="4" id="KW-0410">Iron transport</keyword>
<dbReference type="RefSeq" id="WP_176152476.1">
    <property type="nucleotide sequence ID" value="NZ_FUYM01000002.1"/>
</dbReference>
<keyword evidence="13" id="KW-0732">Signal</keyword>
<feature type="domain" description="TonB-dependent receptor-like beta-barrel" evidence="14">
    <location>
        <begin position="290"/>
        <end position="700"/>
    </location>
</feature>
<proteinExistence type="inferred from homology"/>
<feature type="chain" id="PRO_5012301337" evidence="13">
    <location>
        <begin position="42"/>
        <end position="746"/>
    </location>
</feature>
<evidence type="ECO:0000256" key="3">
    <source>
        <dbReference type="ARBA" id="ARBA00022452"/>
    </source>
</evidence>
<feature type="domain" description="TonB-dependent receptor plug" evidence="15">
    <location>
        <begin position="70"/>
        <end position="182"/>
    </location>
</feature>
<evidence type="ECO:0000259" key="15">
    <source>
        <dbReference type="Pfam" id="PF07715"/>
    </source>
</evidence>
<keyword evidence="6" id="KW-0408">Iron</keyword>
<dbReference type="InterPro" id="IPR039426">
    <property type="entry name" value="TonB-dep_rcpt-like"/>
</dbReference>
<evidence type="ECO:0000256" key="6">
    <source>
        <dbReference type="ARBA" id="ARBA00023004"/>
    </source>
</evidence>
<dbReference type="InterPro" id="IPR012910">
    <property type="entry name" value="Plug_dom"/>
</dbReference>
<gene>
    <name evidence="16" type="ORF">SAMN06295920_102570</name>
</gene>
<dbReference type="Pfam" id="PF07715">
    <property type="entry name" value="Plug"/>
    <property type="match status" value="1"/>
</dbReference>
<evidence type="ECO:0000256" key="12">
    <source>
        <dbReference type="RuleBase" id="RU003357"/>
    </source>
</evidence>
<keyword evidence="3 11" id="KW-1134">Transmembrane beta strand</keyword>
<evidence type="ECO:0000256" key="11">
    <source>
        <dbReference type="PROSITE-ProRule" id="PRU01360"/>
    </source>
</evidence>
<dbReference type="InterPro" id="IPR000531">
    <property type="entry name" value="Beta-barrel_TonB"/>
</dbReference>
<dbReference type="Gene3D" id="2.40.170.20">
    <property type="entry name" value="TonB-dependent receptor, beta-barrel domain"/>
    <property type="match status" value="1"/>
</dbReference>
<dbReference type="Proteomes" id="UP000189818">
    <property type="component" value="Unassembled WGS sequence"/>
</dbReference>
<keyword evidence="2 11" id="KW-0813">Transport</keyword>
<accession>A0A1T5B7W3</accession>
<keyword evidence="17" id="KW-1185">Reference proteome</keyword>
<keyword evidence="10 11" id="KW-0998">Cell outer membrane</keyword>
<dbReference type="Pfam" id="PF00593">
    <property type="entry name" value="TonB_dep_Rec_b-barrel"/>
    <property type="match status" value="1"/>
</dbReference>
<dbReference type="AlphaFoldDB" id="A0A1T5B7W3"/>
<evidence type="ECO:0000256" key="5">
    <source>
        <dbReference type="ARBA" id="ARBA00022692"/>
    </source>
</evidence>
<dbReference type="PANTHER" id="PTHR32552:SF81">
    <property type="entry name" value="TONB-DEPENDENT OUTER MEMBRANE RECEPTOR"/>
    <property type="match status" value="1"/>
</dbReference>
<dbReference type="GO" id="GO:0006826">
    <property type="term" value="P:iron ion transport"/>
    <property type="evidence" value="ECO:0007669"/>
    <property type="project" value="UniProtKB-KW"/>
</dbReference>
<evidence type="ECO:0000313" key="17">
    <source>
        <dbReference type="Proteomes" id="UP000189818"/>
    </source>
</evidence>
<evidence type="ECO:0000256" key="8">
    <source>
        <dbReference type="ARBA" id="ARBA00023077"/>
    </source>
</evidence>
<dbReference type="PANTHER" id="PTHR32552">
    <property type="entry name" value="FERRICHROME IRON RECEPTOR-RELATED"/>
    <property type="match status" value="1"/>
</dbReference>
<keyword evidence="9 11" id="KW-0472">Membrane</keyword>
<reference evidence="17" key="1">
    <citation type="submission" date="2017-02" db="EMBL/GenBank/DDBJ databases">
        <authorList>
            <person name="Varghese N."/>
            <person name="Submissions S."/>
        </authorList>
    </citation>
    <scope>NUCLEOTIDE SEQUENCE [LARGE SCALE GENOMIC DNA]</scope>
    <source>
        <strain evidence="17">UM2</strain>
    </source>
</reference>
<evidence type="ECO:0000256" key="7">
    <source>
        <dbReference type="ARBA" id="ARBA00023065"/>
    </source>
</evidence>
<sequence length="746" mass="80243">MITLVSSMSDATSRRRPTVHSVLLRAAAAAALAVSSQAAIAQAPAAGEADSASAEAEIIVTASKRSESISNVGSSITALSGDRLSNLGISSFQDFSRLTPGLSFQSVTPGRSQISIRGINVGTTQPSSSVAQYLDETPITAAATAALAGELNPDLDPFDMSRIEVLKGPQGTLYGANALGGVIKYVTNTPEFDRFAAAMSASTGAVHKGGTDYAGKGMVNIPIAEWAALRVVANYRKDAGFIDNVALNDKDVNFAKNRGGRASLELRPVDGLKIRLSAFTQRLNVGGESSVDGLRTTLTPAFGDLTQSRPIPELIRDRFNLYNATISYDFGFATAFSTSSWTDQKYARTSNGPSFAPNTRFSFASDGENKKFVQEVRLQSKDAGGHGLEWQLGFYYTNERYNRTSTDLILDFATGLYSVDFFSGTIAKYEEKAGFANATYYFSPRFDIAAGLRYSENKQDGFGYGNDGNFNGRSGASKDDAITWTVTGRYHPMEDVLLYGNVSRGYRAGGPNFFRVGQVIPTEFEPEELTNYELGLKASTADKRLTFSLAGFYIKWSSIQLPLIVNFQTFRGNNGKAESKGFEASGTYSPIDGLSFSGTLAYTAAKITTDERAGVGAAPGERMAGTPRWSGSLTADYEWALSNSLDGFVGSTFTASSNRPNSYKASVNTPYVLLPGFSTVALRAGVKTDQWSFTLSADNVFDKRGITDDYTFPRFYGETFGGLGTYYDNLGVIRPRTIKATVSLSL</sequence>
<keyword evidence="16" id="KW-0675">Receptor</keyword>
<evidence type="ECO:0000256" key="4">
    <source>
        <dbReference type="ARBA" id="ARBA00022496"/>
    </source>
</evidence>
<evidence type="ECO:0000313" key="16">
    <source>
        <dbReference type="EMBL" id="SKB43316.1"/>
    </source>
</evidence>
<evidence type="ECO:0000256" key="1">
    <source>
        <dbReference type="ARBA" id="ARBA00004571"/>
    </source>
</evidence>
<evidence type="ECO:0000256" key="2">
    <source>
        <dbReference type="ARBA" id="ARBA00022448"/>
    </source>
</evidence>
<dbReference type="InterPro" id="IPR036942">
    <property type="entry name" value="Beta-barrel_TonB_sf"/>
</dbReference>
<comment type="subcellular location">
    <subcellularLocation>
        <location evidence="1 11">Cell outer membrane</location>
        <topology evidence="1 11">Multi-pass membrane protein</topology>
    </subcellularLocation>
</comment>
<evidence type="ECO:0000256" key="9">
    <source>
        <dbReference type="ARBA" id="ARBA00023136"/>
    </source>
</evidence>
<keyword evidence="5 11" id="KW-0812">Transmembrane</keyword>
<dbReference type="STRING" id="439228.SAMN06295920_102570"/>
<organism evidence="16 17">
    <name type="scientific">Rhizorhabdus histidinilytica</name>
    <dbReference type="NCBI Taxonomy" id="439228"/>
    <lineage>
        <taxon>Bacteria</taxon>
        <taxon>Pseudomonadati</taxon>
        <taxon>Pseudomonadota</taxon>
        <taxon>Alphaproteobacteria</taxon>
        <taxon>Sphingomonadales</taxon>
        <taxon>Sphingomonadaceae</taxon>
        <taxon>Rhizorhabdus</taxon>
    </lineage>
</organism>
<dbReference type="EMBL" id="FUYM01000002">
    <property type="protein sequence ID" value="SKB43316.1"/>
    <property type="molecule type" value="Genomic_DNA"/>
</dbReference>
<dbReference type="GO" id="GO:0009279">
    <property type="term" value="C:cell outer membrane"/>
    <property type="evidence" value="ECO:0007669"/>
    <property type="project" value="UniProtKB-SubCell"/>
</dbReference>
<keyword evidence="8 12" id="KW-0798">TonB box</keyword>
<comment type="similarity">
    <text evidence="11 12">Belongs to the TonB-dependent receptor family.</text>
</comment>
<protein>
    <submittedName>
        <fullName evidence="16">Outer membrane receptor for Fe3+-dicitrate</fullName>
    </submittedName>
</protein>
<dbReference type="SUPFAM" id="SSF56935">
    <property type="entry name" value="Porins"/>
    <property type="match status" value="1"/>
</dbReference>
<dbReference type="PROSITE" id="PS52016">
    <property type="entry name" value="TONB_DEPENDENT_REC_3"/>
    <property type="match status" value="1"/>
</dbReference>
<evidence type="ECO:0000256" key="13">
    <source>
        <dbReference type="SAM" id="SignalP"/>
    </source>
</evidence>